<evidence type="ECO:0000259" key="4">
    <source>
        <dbReference type="PROSITE" id="PS50043"/>
    </source>
</evidence>
<dbReference type="Pfam" id="PF00196">
    <property type="entry name" value="GerE"/>
    <property type="match status" value="1"/>
</dbReference>
<feature type="domain" description="HTH luxR-type" evidence="4">
    <location>
        <begin position="145"/>
        <end position="210"/>
    </location>
</feature>
<organism evidence="6 7">
    <name type="scientific">Methylocapsa palsarum</name>
    <dbReference type="NCBI Taxonomy" id="1612308"/>
    <lineage>
        <taxon>Bacteria</taxon>
        <taxon>Pseudomonadati</taxon>
        <taxon>Pseudomonadota</taxon>
        <taxon>Alphaproteobacteria</taxon>
        <taxon>Hyphomicrobiales</taxon>
        <taxon>Beijerinckiaceae</taxon>
        <taxon>Methylocapsa</taxon>
    </lineage>
</organism>
<evidence type="ECO:0000256" key="2">
    <source>
        <dbReference type="ARBA" id="ARBA00023125"/>
    </source>
</evidence>
<feature type="domain" description="Response regulatory" evidence="5">
    <location>
        <begin position="8"/>
        <end position="123"/>
    </location>
</feature>
<dbReference type="PANTHER" id="PTHR43214:SF43">
    <property type="entry name" value="TWO-COMPONENT RESPONSE REGULATOR"/>
    <property type="match status" value="1"/>
</dbReference>
<keyword evidence="2 6" id="KW-0238">DNA-binding</keyword>
<dbReference type="CDD" id="cd17535">
    <property type="entry name" value="REC_NarL-like"/>
    <property type="match status" value="1"/>
</dbReference>
<dbReference type="AlphaFoldDB" id="A0A1I4AY71"/>
<accession>A0A1I4AY71</accession>
<proteinExistence type="predicted"/>
<dbReference type="EMBL" id="FOSN01000012">
    <property type="protein sequence ID" value="SFK61243.1"/>
    <property type="molecule type" value="Genomic_DNA"/>
</dbReference>
<dbReference type="Pfam" id="PF00072">
    <property type="entry name" value="Response_reg"/>
    <property type="match status" value="1"/>
</dbReference>
<dbReference type="InterPro" id="IPR000792">
    <property type="entry name" value="Tscrpt_reg_LuxR_C"/>
</dbReference>
<protein>
    <submittedName>
        <fullName evidence="6">DNA-binding response regulator, NarL/FixJ family, contains REC and HTH domains</fullName>
    </submittedName>
</protein>
<dbReference type="PROSITE" id="PS50043">
    <property type="entry name" value="HTH_LUXR_2"/>
    <property type="match status" value="1"/>
</dbReference>
<dbReference type="CDD" id="cd06170">
    <property type="entry name" value="LuxR_C_like"/>
    <property type="match status" value="1"/>
</dbReference>
<dbReference type="InterPro" id="IPR011006">
    <property type="entry name" value="CheY-like_superfamily"/>
</dbReference>
<dbReference type="GO" id="GO:0003677">
    <property type="term" value="F:DNA binding"/>
    <property type="evidence" value="ECO:0007669"/>
    <property type="project" value="UniProtKB-KW"/>
</dbReference>
<dbReference type="InterPro" id="IPR001789">
    <property type="entry name" value="Sig_transdc_resp-reg_receiver"/>
</dbReference>
<evidence type="ECO:0000259" key="5">
    <source>
        <dbReference type="PROSITE" id="PS50110"/>
    </source>
</evidence>
<dbReference type="GO" id="GO:0006355">
    <property type="term" value="P:regulation of DNA-templated transcription"/>
    <property type="evidence" value="ECO:0007669"/>
    <property type="project" value="InterPro"/>
</dbReference>
<dbReference type="InterPro" id="IPR039420">
    <property type="entry name" value="WalR-like"/>
</dbReference>
<reference evidence="6 7" key="1">
    <citation type="submission" date="2016-10" db="EMBL/GenBank/DDBJ databases">
        <authorList>
            <person name="de Groot N.N."/>
        </authorList>
    </citation>
    <scope>NUCLEOTIDE SEQUENCE [LARGE SCALE GENOMIC DNA]</scope>
    <source>
        <strain evidence="6 7">NE2</strain>
    </source>
</reference>
<keyword evidence="1 3" id="KW-0597">Phosphoprotein</keyword>
<dbReference type="PANTHER" id="PTHR43214">
    <property type="entry name" value="TWO-COMPONENT RESPONSE REGULATOR"/>
    <property type="match status" value="1"/>
</dbReference>
<evidence type="ECO:0000313" key="7">
    <source>
        <dbReference type="Proteomes" id="UP000198755"/>
    </source>
</evidence>
<dbReference type="SUPFAM" id="SSF46894">
    <property type="entry name" value="C-terminal effector domain of the bipartite response regulators"/>
    <property type="match status" value="1"/>
</dbReference>
<dbReference type="STRING" id="1612308.SAMN05444581_11225"/>
<dbReference type="PROSITE" id="PS50110">
    <property type="entry name" value="RESPONSE_REGULATORY"/>
    <property type="match status" value="1"/>
</dbReference>
<dbReference type="Gene3D" id="3.40.50.2300">
    <property type="match status" value="1"/>
</dbReference>
<dbReference type="InterPro" id="IPR016032">
    <property type="entry name" value="Sig_transdc_resp-reg_C-effctor"/>
</dbReference>
<dbReference type="SUPFAM" id="SSF52172">
    <property type="entry name" value="CheY-like"/>
    <property type="match status" value="1"/>
</dbReference>
<evidence type="ECO:0000256" key="3">
    <source>
        <dbReference type="PROSITE-ProRule" id="PRU00169"/>
    </source>
</evidence>
<dbReference type="SMART" id="SM00448">
    <property type="entry name" value="REC"/>
    <property type="match status" value="1"/>
</dbReference>
<keyword evidence="7" id="KW-1185">Reference proteome</keyword>
<name>A0A1I4AY71_9HYPH</name>
<evidence type="ECO:0000313" key="6">
    <source>
        <dbReference type="EMBL" id="SFK61243.1"/>
    </source>
</evidence>
<evidence type="ECO:0000256" key="1">
    <source>
        <dbReference type="ARBA" id="ARBA00022553"/>
    </source>
</evidence>
<dbReference type="SMART" id="SM00421">
    <property type="entry name" value="HTH_LUXR"/>
    <property type="match status" value="1"/>
</dbReference>
<dbReference type="PRINTS" id="PR00038">
    <property type="entry name" value="HTHLUXR"/>
</dbReference>
<dbReference type="GO" id="GO:0000160">
    <property type="term" value="P:phosphorelay signal transduction system"/>
    <property type="evidence" value="ECO:0007669"/>
    <property type="project" value="InterPro"/>
</dbReference>
<gene>
    <name evidence="6" type="ORF">SAMN05444581_11225</name>
</gene>
<dbReference type="InterPro" id="IPR058245">
    <property type="entry name" value="NreC/VraR/RcsB-like_REC"/>
</dbReference>
<sequence length="216" mass="23832">MRLKKLMRVLIIDDHPMVIEGCRGMLSGHPDIEVLEAHDANEAMETSAASEPDVVVLDINLPGVSGFELLRRLLKRSPTARIIVFTMNDDPVFAARSIDLGARGYLAKNEDPKTFIKAIRAVAAGERYLSGNLALKLAFSDQNLAKNPLDSLNAREMEILRNLADGKDMAEIAFVLKVSYKTVANNCLLLKRKLGARSKADLLRIAVEHKVAMRLA</sequence>
<feature type="modified residue" description="4-aspartylphosphate" evidence="3">
    <location>
        <position position="58"/>
    </location>
</feature>
<dbReference type="Proteomes" id="UP000198755">
    <property type="component" value="Unassembled WGS sequence"/>
</dbReference>